<name>A0ACB7GSZ0_MANES</name>
<protein>
    <submittedName>
        <fullName evidence="1">Uncharacterized protein</fullName>
    </submittedName>
</protein>
<sequence length="420" mass="47371">MFGSYFCGLWNKKGNANGQNSGAKPEEKPIPVPETDDDGRGEVKTEETAIPIQATDDDSREKAFDPGVPKYSFEELAKATGDFSNNNRVGQGGSGQVYKGTLPNGKQVAVKRLKHHSDPEIEQMAQLHFEDEVKTIGRIRHRNIVEIVGYCSEKADRLLVYEFVSNNSLKSHLYVGRRQQETVSVPIDWPTRMKIALDTAKGLAYLHEDCTPRIIHRNIKSENILIDDKFNPKIGDFGISKDFTDSATPVSTDPRGTPYVPPEYYNKDGQNRKLTDKSDVFSFGLVLLELITGKLAVFEKQRKEYIRLAIWAMPLVKQILDADNQDLDSENCKDLFDSKLQNNYEKDDMIRMIYCVVACVYKPVKLRPQMSQIVEVLKGNMEPKTIWVRSDCKYLYEGSPYAPLPQAHGTSSDSCALSNT</sequence>
<proteinExistence type="predicted"/>
<gene>
    <name evidence="1" type="ORF">MANES_11G042600v8</name>
</gene>
<accession>A0ACB7GSZ0</accession>
<reference evidence="2" key="1">
    <citation type="journal article" date="2016" name="Nat. Biotechnol.">
        <title>Sequencing wild and cultivated cassava and related species reveals extensive interspecific hybridization and genetic diversity.</title>
        <authorList>
            <person name="Bredeson J.V."/>
            <person name="Lyons J.B."/>
            <person name="Prochnik S.E."/>
            <person name="Wu G.A."/>
            <person name="Ha C.M."/>
            <person name="Edsinger-Gonzales E."/>
            <person name="Grimwood J."/>
            <person name="Schmutz J."/>
            <person name="Rabbi I.Y."/>
            <person name="Egesi C."/>
            <person name="Nauluvula P."/>
            <person name="Lebot V."/>
            <person name="Ndunguru J."/>
            <person name="Mkamilo G."/>
            <person name="Bart R.S."/>
            <person name="Setter T.L."/>
            <person name="Gleadow R.M."/>
            <person name="Kulakow P."/>
            <person name="Ferguson M.E."/>
            <person name="Rounsley S."/>
            <person name="Rokhsar D.S."/>
        </authorList>
    </citation>
    <scope>NUCLEOTIDE SEQUENCE [LARGE SCALE GENOMIC DNA]</scope>
    <source>
        <strain evidence="2">cv. AM560-2</strain>
    </source>
</reference>
<keyword evidence="2" id="KW-1185">Reference proteome</keyword>
<dbReference type="EMBL" id="CM004397">
    <property type="protein sequence ID" value="KAG8643504.1"/>
    <property type="molecule type" value="Genomic_DNA"/>
</dbReference>
<organism evidence="1 2">
    <name type="scientific">Manihot esculenta</name>
    <name type="common">Cassava</name>
    <name type="synonym">Jatropha manihot</name>
    <dbReference type="NCBI Taxonomy" id="3983"/>
    <lineage>
        <taxon>Eukaryota</taxon>
        <taxon>Viridiplantae</taxon>
        <taxon>Streptophyta</taxon>
        <taxon>Embryophyta</taxon>
        <taxon>Tracheophyta</taxon>
        <taxon>Spermatophyta</taxon>
        <taxon>Magnoliopsida</taxon>
        <taxon>eudicotyledons</taxon>
        <taxon>Gunneridae</taxon>
        <taxon>Pentapetalae</taxon>
        <taxon>rosids</taxon>
        <taxon>fabids</taxon>
        <taxon>Malpighiales</taxon>
        <taxon>Euphorbiaceae</taxon>
        <taxon>Crotonoideae</taxon>
        <taxon>Manihoteae</taxon>
        <taxon>Manihot</taxon>
    </lineage>
</organism>
<comment type="caution">
    <text evidence="1">The sequence shown here is derived from an EMBL/GenBank/DDBJ whole genome shotgun (WGS) entry which is preliminary data.</text>
</comment>
<evidence type="ECO:0000313" key="1">
    <source>
        <dbReference type="EMBL" id="KAG8643504.1"/>
    </source>
</evidence>
<dbReference type="Proteomes" id="UP000091857">
    <property type="component" value="Chromosome 11"/>
</dbReference>
<evidence type="ECO:0000313" key="2">
    <source>
        <dbReference type="Proteomes" id="UP000091857"/>
    </source>
</evidence>